<dbReference type="AlphaFoldDB" id="A0A9X1Y4C3"/>
<keyword evidence="2" id="KW-1185">Reference proteome</keyword>
<proteinExistence type="predicted"/>
<reference evidence="1" key="1">
    <citation type="submission" date="2022-04" db="EMBL/GenBank/DDBJ databases">
        <title>Roseomonas acroporae sp. nov., isolated from coral Acropora digitifera.</title>
        <authorList>
            <person name="Sun H."/>
        </authorList>
    </citation>
    <scope>NUCLEOTIDE SEQUENCE</scope>
    <source>
        <strain evidence="1">NAR14</strain>
    </source>
</reference>
<dbReference type="Gene3D" id="1.10.8.60">
    <property type="match status" value="1"/>
</dbReference>
<sequence>MNAAPRQLALALPQAASYARADLVADASNAAALRWADRPEGWPAGRLAVWGPAGVGKTHLLRAIAAERGWRLIEGPFLRGLPEPAPGGGGSRGTVVDDADCAAEERALLHLVNLAAERGESLLLAGRAAPARWEVALPDLASRLRATAAVAIGPPGEALLRALLAKQFSERQLRVAPGLREWLLARLPREAAAVAEAAARLDRAALARGVPVTRALARAALAEWEGFGGTEEAGAAEEEARLL</sequence>
<dbReference type="EMBL" id="JALPRX010000004">
    <property type="protein sequence ID" value="MCK8782978.1"/>
    <property type="molecule type" value="Genomic_DNA"/>
</dbReference>
<dbReference type="InterPro" id="IPR027417">
    <property type="entry name" value="P-loop_NTPase"/>
</dbReference>
<protein>
    <submittedName>
        <fullName evidence="1">Chromosomal replication initiator DnaA</fullName>
    </submittedName>
</protein>
<dbReference type="RefSeq" id="WP_248665107.1">
    <property type="nucleotide sequence ID" value="NZ_JALPRX010000004.1"/>
</dbReference>
<dbReference type="GO" id="GO:0005886">
    <property type="term" value="C:plasma membrane"/>
    <property type="evidence" value="ECO:0007669"/>
    <property type="project" value="TreeGrafter"/>
</dbReference>
<organism evidence="1 2">
    <name type="scientific">Roseomonas acroporae</name>
    <dbReference type="NCBI Taxonomy" id="2937791"/>
    <lineage>
        <taxon>Bacteria</taxon>
        <taxon>Pseudomonadati</taxon>
        <taxon>Pseudomonadota</taxon>
        <taxon>Alphaproteobacteria</taxon>
        <taxon>Acetobacterales</taxon>
        <taxon>Roseomonadaceae</taxon>
        <taxon>Roseomonas</taxon>
    </lineage>
</organism>
<gene>
    <name evidence="1" type="ORF">M0638_01105</name>
</gene>
<dbReference type="Gene3D" id="3.40.50.300">
    <property type="entry name" value="P-loop containing nucleotide triphosphate hydrolases"/>
    <property type="match status" value="2"/>
</dbReference>
<dbReference type="GO" id="GO:0006270">
    <property type="term" value="P:DNA replication initiation"/>
    <property type="evidence" value="ECO:0007669"/>
    <property type="project" value="TreeGrafter"/>
</dbReference>
<dbReference type="GO" id="GO:0003688">
    <property type="term" value="F:DNA replication origin binding"/>
    <property type="evidence" value="ECO:0007669"/>
    <property type="project" value="TreeGrafter"/>
</dbReference>
<dbReference type="Proteomes" id="UP001139516">
    <property type="component" value="Unassembled WGS sequence"/>
</dbReference>
<accession>A0A9X1Y4C3</accession>
<evidence type="ECO:0000313" key="2">
    <source>
        <dbReference type="Proteomes" id="UP001139516"/>
    </source>
</evidence>
<dbReference type="PANTHER" id="PTHR30050">
    <property type="entry name" value="CHROMOSOMAL REPLICATION INITIATOR PROTEIN DNAA"/>
    <property type="match status" value="1"/>
</dbReference>
<comment type="caution">
    <text evidence="1">The sequence shown here is derived from an EMBL/GenBank/DDBJ whole genome shotgun (WGS) entry which is preliminary data.</text>
</comment>
<dbReference type="SUPFAM" id="SSF52540">
    <property type="entry name" value="P-loop containing nucleoside triphosphate hydrolases"/>
    <property type="match status" value="1"/>
</dbReference>
<dbReference type="PANTHER" id="PTHR30050:SF5">
    <property type="entry name" value="DNAA REGULATORY INACTIVATOR HDA"/>
    <property type="match status" value="1"/>
</dbReference>
<evidence type="ECO:0000313" key="1">
    <source>
        <dbReference type="EMBL" id="MCK8782978.1"/>
    </source>
</evidence>
<name>A0A9X1Y4C3_9PROT</name>